<proteinExistence type="predicted"/>
<sequence length="148" mass="16702">MKQLDCLDLSGTAIKVLPSSIELLASTVEIRCKLLGETHGQIMAKMISNDVVNDIINKLQHFIRVLFFDLTRSTKEKPFVVSRSSNDHLDMADQPDLNDPTPIKGCIADFAYQDPQTMWSLHPRERGFNFVEHSLVNIAGKLAFDNMK</sequence>
<protein>
    <submittedName>
        <fullName evidence="1">Uncharacterized protein</fullName>
    </submittedName>
</protein>
<dbReference type="Proteomes" id="UP000813462">
    <property type="component" value="Unassembled WGS sequence"/>
</dbReference>
<dbReference type="EMBL" id="JAEACU010000005">
    <property type="protein sequence ID" value="KAH7529331.1"/>
    <property type="molecule type" value="Genomic_DNA"/>
</dbReference>
<name>A0A978VG42_ZIZJJ</name>
<organism evidence="1 2">
    <name type="scientific">Ziziphus jujuba var. spinosa</name>
    <dbReference type="NCBI Taxonomy" id="714518"/>
    <lineage>
        <taxon>Eukaryota</taxon>
        <taxon>Viridiplantae</taxon>
        <taxon>Streptophyta</taxon>
        <taxon>Embryophyta</taxon>
        <taxon>Tracheophyta</taxon>
        <taxon>Spermatophyta</taxon>
        <taxon>Magnoliopsida</taxon>
        <taxon>eudicotyledons</taxon>
        <taxon>Gunneridae</taxon>
        <taxon>Pentapetalae</taxon>
        <taxon>rosids</taxon>
        <taxon>fabids</taxon>
        <taxon>Rosales</taxon>
        <taxon>Rhamnaceae</taxon>
        <taxon>Paliureae</taxon>
        <taxon>Ziziphus</taxon>
    </lineage>
</organism>
<dbReference type="AlphaFoldDB" id="A0A978VG42"/>
<accession>A0A978VG42</accession>
<comment type="caution">
    <text evidence="1">The sequence shown here is derived from an EMBL/GenBank/DDBJ whole genome shotgun (WGS) entry which is preliminary data.</text>
</comment>
<evidence type="ECO:0000313" key="2">
    <source>
        <dbReference type="Proteomes" id="UP000813462"/>
    </source>
</evidence>
<reference evidence="1" key="1">
    <citation type="journal article" date="2021" name="Front. Plant Sci.">
        <title>Chromosome-Scale Genome Assembly for Chinese Sour Jujube and Insights Into Its Genome Evolution and Domestication Signature.</title>
        <authorList>
            <person name="Shen L.-Y."/>
            <person name="Luo H."/>
            <person name="Wang X.-L."/>
            <person name="Wang X.-M."/>
            <person name="Qiu X.-J."/>
            <person name="Liu H."/>
            <person name="Zhou S.-S."/>
            <person name="Jia K.-H."/>
            <person name="Nie S."/>
            <person name="Bao Y.-T."/>
            <person name="Zhang R.-G."/>
            <person name="Yun Q.-Z."/>
            <person name="Chai Y.-H."/>
            <person name="Lu J.-Y."/>
            <person name="Li Y."/>
            <person name="Zhao S.-W."/>
            <person name="Mao J.-F."/>
            <person name="Jia S.-G."/>
            <person name="Mao Y.-M."/>
        </authorList>
    </citation>
    <scope>NUCLEOTIDE SEQUENCE</scope>
    <source>
        <strain evidence="1">AT0</strain>
        <tissue evidence="1">Leaf</tissue>
    </source>
</reference>
<evidence type="ECO:0000313" key="1">
    <source>
        <dbReference type="EMBL" id="KAH7529331.1"/>
    </source>
</evidence>
<gene>
    <name evidence="1" type="ORF">FEM48_Zijuj05G0173000</name>
</gene>